<keyword evidence="5 7" id="KW-0472">Membrane</keyword>
<feature type="transmembrane region" description="Helical" evidence="7">
    <location>
        <begin position="41"/>
        <end position="56"/>
    </location>
</feature>
<feature type="transmembrane region" description="Helical" evidence="7">
    <location>
        <begin position="153"/>
        <end position="175"/>
    </location>
</feature>
<dbReference type="InterPro" id="IPR051258">
    <property type="entry name" value="Diverse_Substrate_Transporter"/>
</dbReference>
<dbReference type="GO" id="GO:0005886">
    <property type="term" value="C:plasma membrane"/>
    <property type="evidence" value="ECO:0007669"/>
    <property type="project" value="UniProtKB-SubCell"/>
</dbReference>
<gene>
    <name evidence="9" type="ORF">DK846_09245</name>
</gene>
<sequence>MISSSTRPILFVLAAAFLFGSSAPMAKLALAGIAPITLASIIYFGSGGGMAVYRLFRYLRGIAEEEPPLNRSSVPWVIGASFFGAVLATTSLTLSLRTVTAWEASVLLSFEAVATALVARVVSGERAGPRVWTALGCITLACITLVWRPDHSLGLSIGAAGIIFTCLCWGVDTSCSRKIAGRNPLEIVMYKGLFAGVVTFAISRIIDEPLPQAGPAVVAAIIGITGFGGLMTFCFLKGLRDLGPARTGSYFGINPVFGIIMGLIIFRNIPGLIFIPAAGLMLTGIAILLTEHHSHMHRHSPDVHDHRHRHTDGHHDHPHPKGTLPIGPDGYHTHLHSHRDLIHEHEHTPDIHHQHQHTR</sequence>
<evidence type="ECO:0000256" key="6">
    <source>
        <dbReference type="SAM" id="MobiDB-lite"/>
    </source>
</evidence>
<evidence type="ECO:0000313" key="9">
    <source>
        <dbReference type="EMBL" id="PWR72165.1"/>
    </source>
</evidence>
<evidence type="ECO:0000256" key="4">
    <source>
        <dbReference type="ARBA" id="ARBA00022989"/>
    </source>
</evidence>
<evidence type="ECO:0000313" key="10">
    <source>
        <dbReference type="Proteomes" id="UP000245657"/>
    </source>
</evidence>
<feature type="domain" description="EamA" evidence="8">
    <location>
        <begin position="8"/>
        <end position="146"/>
    </location>
</feature>
<evidence type="ECO:0000256" key="7">
    <source>
        <dbReference type="SAM" id="Phobius"/>
    </source>
</evidence>
<feature type="region of interest" description="Disordered" evidence="6">
    <location>
        <begin position="297"/>
        <end position="330"/>
    </location>
</feature>
<keyword evidence="10" id="KW-1185">Reference proteome</keyword>
<evidence type="ECO:0000256" key="5">
    <source>
        <dbReference type="ARBA" id="ARBA00023136"/>
    </source>
</evidence>
<dbReference type="GeneID" id="97547969"/>
<dbReference type="SUPFAM" id="SSF103481">
    <property type="entry name" value="Multidrug resistance efflux transporter EmrE"/>
    <property type="match status" value="2"/>
</dbReference>
<accession>A0A2V2N0T3</accession>
<feature type="compositionally biased region" description="Basic residues" evidence="6">
    <location>
        <begin position="306"/>
        <end position="320"/>
    </location>
</feature>
<comment type="subcellular location">
    <subcellularLocation>
        <location evidence="1">Cell membrane</location>
        <topology evidence="1">Multi-pass membrane protein</topology>
    </subcellularLocation>
</comment>
<feature type="transmembrane region" description="Helical" evidence="7">
    <location>
        <begin position="187"/>
        <end position="206"/>
    </location>
</feature>
<dbReference type="EMBL" id="QGMY01000007">
    <property type="protein sequence ID" value="PWR72165.1"/>
    <property type="molecule type" value="Genomic_DNA"/>
</dbReference>
<dbReference type="OrthoDB" id="78162at2157"/>
<evidence type="ECO:0000256" key="2">
    <source>
        <dbReference type="ARBA" id="ARBA00022475"/>
    </source>
</evidence>
<comment type="caution">
    <text evidence="9">The sequence shown here is derived from an EMBL/GenBank/DDBJ whole genome shotgun (WGS) entry which is preliminary data.</text>
</comment>
<feature type="transmembrane region" description="Helical" evidence="7">
    <location>
        <begin position="76"/>
        <end position="94"/>
    </location>
</feature>
<proteinExistence type="predicted"/>
<dbReference type="PANTHER" id="PTHR42920">
    <property type="entry name" value="OS03G0707200 PROTEIN-RELATED"/>
    <property type="match status" value="1"/>
</dbReference>
<dbReference type="Proteomes" id="UP000245657">
    <property type="component" value="Unassembled WGS sequence"/>
</dbReference>
<evidence type="ECO:0000256" key="1">
    <source>
        <dbReference type="ARBA" id="ARBA00004651"/>
    </source>
</evidence>
<dbReference type="PANTHER" id="PTHR42920:SF11">
    <property type="entry name" value="INNER MEMBRANE PROTEIN YTFF"/>
    <property type="match status" value="1"/>
</dbReference>
<dbReference type="InterPro" id="IPR037185">
    <property type="entry name" value="EmrE-like"/>
</dbReference>
<evidence type="ECO:0000259" key="8">
    <source>
        <dbReference type="Pfam" id="PF00892"/>
    </source>
</evidence>
<feature type="domain" description="EamA" evidence="8">
    <location>
        <begin position="157"/>
        <end position="289"/>
    </location>
</feature>
<dbReference type="RefSeq" id="WP_109968654.1">
    <property type="nucleotide sequence ID" value="NZ_CP176093.1"/>
</dbReference>
<feature type="transmembrane region" description="Helical" evidence="7">
    <location>
        <begin position="131"/>
        <end position="147"/>
    </location>
</feature>
<protein>
    <submittedName>
        <fullName evidence="9">EamA family transporter</fullName>
    </submittedName>
</protein>
<reference evidence="9 10" key="1">
    <citation type="submission" date="2018-05" db="EMBL/GenBank/DDBJ databases">
        <title>Draft genome of Methanospirillum lacunae Ki8-1.</title>
        <authorList>
            <person name="Dueholm M.S."/>
            <person name="Nielsen P.H."/>
            <person name="Bakmann L.F."/>
            <person name="Otzen D.E."/>
        </authorList>
    </citation>
    <scope>NUCLEOTIDE SEQUENCE [LARGE SCALE GENOMIC DNA]</scope>
    <source>
        <strain evidence="9 10">Ki8-1</strain>
    </source>
</reference>
<organism evidence="9 10">
    <name type="scientific">Methanospirillum lacunae</name>
    <dbReference type="NCBI Taxonomy" id="668570"/>
    <lineage>
        <taxon>Archaea</taxon>
        <taxon>Methanobacteriati</taxon>
        <taxon>Methanobacteriota</taxon>
        <taxon>Stenosarchaea group</taxon>
        <taxon>Methanomicrobia</taxon>
        <taxon>Methanomicrobiales</taxon>
        <taxon>Methanospirillaceae</taxon>
        <taxon>Methanospirillum</taxon>
    </lineage>
</organism>
<feature type="transmembrane region" description="Helical" evidence="7">
    <location>
        <begin position="100"/>
        <end position="119"/>
    </location>
</feature>
<dbReference type="AlphaFoldDB" id="A0A2V2N0T3"/>
<dbReference type="InterPro" id="IPR000620">
    <property type="entry name" value="EamA_dom"/>
</dbReference>
<feature type="transmembrane region" description="Helical" evidence="7">
    <location>
        <begin position="248"/>
        <end position="266"/>
    </location>
</feature>
<feature type="transmembrane region" description="Helical" evidence="7">
    <location>
        <begin position="272"/>
        <end position="290"/>
    </location>
</feature>
<keyword evidence="4 7" id="KW-1133">Transmembrane helix</keyword>
<name>A0A2V2N0T3_9EURY</name>
<keyword evidence="2" id="KW-1003">Cell membrane</keyword>
<dbReference type="Pfam" id="PF00892">
    <property type="entry name" value="EamA"/>
    <property type="match status" value="2"/>
</dbReference>
<evidence type="ECO:0000256" key="3">
    <source>
        <dbReference type="ARBA" id="ARBA00022692"/>
    </source>
</evidence>
<keyword evidence="3 7" id="KW-0812">Transmembrane</keyword>
<feature type="transmembrane region" description="Helical" evidence="7">
    <location>
        <begin position="212"/>
        <end position="236"/>
    </location>
</feature>